<evidence type="ECO:0000313" key="2">
    <source>
        <dbReference type="EMBL" id="TFK50718.1"/>
    </source>
</evidence>
<organism evidence="2 3">
    <name type="scientific">Heliocybe sulcata</name>
    <dbReference type="NCBI Taxonomy" id="5364"/>
    <lineage>
        <taxon>Eukaryota</taxon>
        <taxon>Fungi</taxon>
        <taxon>Dikarya</taxon>
        <taxon>Basidiomycota</taxon>
        <taxon>Agaricomycotina</taxon>
        <taxon>Agaricomycetes</taxon>
        <taxon>Gloeophyllales</taxon>
        <taxon>Gloeophyllaceae</taxon>
        <taxon>Heliocybe</taxon>
    </lineage>
</organism>
<dbReference type="Proteomes" id="UP000305948">
    <property type="component" value="Unassembled WGS sequence"/>
</dbReference>
<dbReference type="EMBL" id="ML213512">
    <property type="protein sequence ID" value="TFK50718.1"/>
    <property type="molecule type" value="Genomic_DNA"/>
</dbReference>
<dbReference type="AlphaFoldDB" id="A0A5C3N3N7"/>
<keyword evidence="3" id="KW-1185">Reference proteome</keyword>
<evidence type="ECO:0000313" key="3">
    <source>
        <dbReference type="Proteomes" id="UP000305948"/>
    </source>
</evidence>
<accession>A0A5C3N3N7</accession>
<sequence length="83" mass="8356">MVRASSQSHGACPGMLGPPPTKTGEAPPASLPQSQNLQAASRTGDCLQHVVQDLPAQSRGALIAGCPAAAATSPGSFKVIFNF</sequence>
<proteinExistence type="predicted"/>
<reference evidence="2 3" key="1">
    <citation type="journal article" date="2019" name="Nat. Ecol. Evol.">
        <title>Megaphylogeny resolves global patterns of mushroom evolution.</title>
        <authorList>
            <person name="Varga T."/>
            <person name="Krizsan K."/>
            <person name="Foldi C."/>
            <person name="Dima B."/>
            <person name="Sanchez-Garcia M."/>
            <person name="Sanchez-Ramirez S."/>
            <person name="Szollosi G.J."/>
            <person name="Szarkandi J.G."/>
            <person name="Papp V."/>
            <person name="Albert L."/>
            <person name="Andreopoulos W."/>
            <person name="Angelini C."/>
            <person name="Antonin V."/>
            <person name="Barry K.W."/>
            <person name="Bougher N.L."/>
            <person name="Buchanan P."/>
            <person name="Buyck B."/>
            <person name="Bense V."/>
            <person name="Catcheside P."/>
            <person name="Chovatia M."/>
            <person name="Cooper J."/>
            <person name="Damon W."/>
            <person name="Desjardin D."/>
            <person name="Finy P."/>
            <person name="Geml J."/>
            <person name="Haridas S."/>
            <person name="Hughes K."/>
            <person name="Justo A."/>
            <person name="Karasinski D."/>
            <person name="Kautmanova I."/>
            <person name="Kiss B."/>
            <person name="Kocsube S."/>
            <person name="Kotiranta H."/>
            <person name="LaButti K.M."/>
            <person name="Lechner B.E."/>
            <person name="Liimatainen K."/>
            <person name="Lipzen A."/>
            <person name="Lukacs Z."/>
            <person name="Mihaltcheva S."/>
            <person name="Morgado L.N."/>
            <person name="Niskanen T."/>
            <person name="Noordeloos M.E."/>
            <person name="Ohm R.A."/>
            <person name="Ortiz-Santana B."/>
            <person name="Ovrebo C."/>
            <person name="Racz N."/>
            <person name="Riley R."/>
            <person name="Savchenko A."/>
            <person name="Shiryaev A."/>
            <person name="Soop K."/>
            <person name="Spirin V."/>
            <person name="Szebenyi C."/>
            <person name="Tomsovsky M."/>
            <person name="Tulloss R.E."/>
            <person name="Uehling J."/>
            <person name="Grigoriev I.V."/>
            <person name="Vagvolgyi C."/>
            <person name="Papp T."/>
            <person name="Martin F.M."/>
            <person name="Miettinen O."/>
            <person name="Hibbett D.S."/>
            <person name="Nagy L.G."/>
        </authorList>
    </citation>
    <scope>NUCLEOTIDE SEQUENCE [LARGE SCALE GENOMIC DNA]</scope>
    <source>
        <strain evidence="2 3">OMC1185</strain>
    </source>
</reference>
<protein>
    <submittedName>
        <fullName evidence="2">Uncharacterized protein</fullName>
    </submittedName>
</protein>
<feature type="region of interest" description="Disordered" evidence="1">
    <location>
        <begin position="1"/>
        <end position="39"/>
    </location>
</feature>
<evidence type="ECO:0000256" key="1">
    <source>
        <dbReference type="SAM" id="MobiDB-lite"/>
    </source>
</evidence>
<name>A0A5C3N3N7_9AGAM</name>
<gene>
    <name evidence="2" type="ORF">OE88DRAFT_1659743</name>
</gene>